<gene>
    <name evidence="2" type="ORF">BLA60_38540</name>
</gene>
<comment type="caution">
    <text evidence="2">The sequence shown here is derived from an EMBL/GenBank/DDBJ whole genome shotgun (WGS) entry which is preliminary data.</text>
</comment>
<protein>
    <recommendedName>
        <fullName evidence="1">DUF5753 domain-containing protein</fullName>
    </recommendedName>
</protein>
<sequence length="288" mass="31653">MEDREPTVRSRELGEGLRRAMECGGFHASGVARELGWSPSRVSRILSGKRGGSSHDVAAFIAICGVRGDERERLMALSLDHGPGWHVHHNPALPRRVRTLANHERHANGIECFSGGVVPELLQTRHYAAAVLEANPNVPKWDIAERVGVVQARQRHFEGEDAPGSVFYLHEFVLHTPVGGAALMSEQLHSLLRRSVRPTVSVRVVPRTAGAHAGMTGAFSLVNVRDFKRIVFVDGETVSHFIESPAEVGAYRAVLRELGRVALDEVRSRELIAKLATKLYGVLDTLPR</sequence>
<dbReference type="InterPro" id="IPR010982">
    <property type="entry name" value="Lambda_DNA-bd_dom_sf"/>
</dbReference>
<dbReference type="OrthoDB" id="3672921at2"/>
<accession>A0A7Z0WE50</accession>
<name>A0A7Z0WE50_9PSEU</name>
<dbReference type="InterPro" id="IPR043917">
    <property type="entry name" value="DUF5753"/>
</dbReference>
<dbReference type="InterPro" id="IPR001387">
    <property type="entry name" value="Cro/C1-type_HTH"/>
</dbReference>
<dbReference type="Proteomes" id="UP000185696">
    <property type="component" value="Unassembled WGS sequence"/>
</dbReference>
<evidence type="ECO:0000259" key="1">
    <source>
        <dbReference type="Pfam" id="PF19054"/>
    </source>
</evidence>
<dbReference type="GO" id="GO:0003677">
    <property type="term" value="F:DNA binding"/>
    <property type="evidence" value="ECO:0007669"/>
    <property type="project" value="InterPro"/>
</dbReference>
<reference evidence="2 3" key="1">
    <citation type="submission" date="2016-12" db="EMBL/GenBank/DDBJ databases">
        <title>The draft genome sequence of Actinophytocola xinjiangensis.</title>
        <authorList>
            <person name="Wang W."/>
            <person name="Yuan L."/>
        </authorList>
    </citation>
    <scope>NUCLEOTIDE SEQUENCE [LARGE SCALE GENOMIC DNA]</scope>
    <source>
        <strain evidence="2 3">CGMCC 4.4663</strain>
    </source>
</reference>
<organism evidence="2 3">
    <name type="scientific">Actinophytocola xinjiangensis</name>
    <dbReference type="NCBI Taxonomy" id="485602"/>
    <lineage>
        <taxon>Bacteria</taxon>
        <taxon>Bacillati</taxon>
        <taxon>Actinomycetota</taxon>
        <taxon>Actinomycetes</taxon>
        <taxon>Pseudonocardiales</taxon>
        <taxon>Pseudonocardiaceae</taxon>
    </lineage>
</organism>
<keyword evidence="3" id="KW-1185">Reference proteome</keyword>
<dbReference type="SUPFAM" id="SSF47413">
    <property type="entry name" value="lambda repressor-like DNA-binding domains"/>
    <property type="match status" value="1"/>
</dbReference>
<dbReference type="EMBL" id="MSIF01000036">
    <property type="protein sequence ID" value="OLF04866.1"/>
    <property type="molecule type" value="Genomic_DNA"/>
</dbReference>
<dbReference type="RefSeq" id="WP_075138041.1">
    <property type="nucleotide sequence ID" value="NZ_MSIF01000036.1"/>
</dbReference>
<dbReference type="Pfam" id="PF19054">
    <property type="entry name" value="DUF5753"/>
    <property type="match status" value="1"/>
</dbReference>
<dbReference type="CDD" id="cd00093">
    <property type="entry name" value="HTH_XRE"/>
    <property type="match status" value="1"/>
</dbReference>
<evidence type="ECO:0000313" key="3">
    <source>
        <dbReference type="Proteomes" id="UP000185696"/>
    </source>
</evidence>
<evidence type="ECO:0000313" key="2">
    <source>
        <dbReference type="EMBL" id="OLF04866.1"/>
    </source>
</evidence>
<dbReference type="AlphaFoldDB" id="A0A7Z0WE50"/>
<dbReference type="Pfam" id="PF13560">
    <property type="entry name" value="HTH_31"/>
    <property type="match status" value="1"/>
</dbReference>
<proteinExistence type="predicted"/>
<feature type="domain" description="DUF5753" evidence="1">
    <location>
        <begin position="97"/>
        <end position="273"/>
    </location>
</feature>